<feature type="transmembrane region" description="Helical" evidence="6">
    <location>
        <begin position="55"/>
        <end position="78"/>
    </location>
</feature>
<evidence type="ECO:0000256" key="2">
    <source>
        <dbReference type="ARBA" id="ARBA00022692"/>
    </source>
</evidence>
<feature type="domain" description="E3 ubiquitin-protein ligase DCST1-like C-terminal" evidence="8">
    <location>
        <begin position="542"/>
        <end position="588"/>
    </location>
</feature>
<dbReference type="PANTHER" id="PTHR21041">
    <property type="entry name" value="DENDRITIC CELL-SPECIFIC TRANSMEMBRANE PROTEIN"/>
    <property type="match status" value="1"/>
</dbReference>
<comment type="subcellular location">
    <subcellularLocation>
        <location evidence="1">Membrane</location>
        <topology evidence="1">Multi-pass membrane protein</topology>
    </subcellularLocation>
</comment>
<name>A0AAV6PNL2_SOLSE</name>
<accession>A0AAV6PNL2</accession>
<evidence type="ECO:0000313" key="10">
    <source>
        <dbReference type="Proteomes" id="UP000693946"/>
    </source>
</evidence>
<feature type="domain" description="Dendritic cell-specific transmembrane protein-like" evidence="7">
    <location>
        <begin position="332"/>
        <end position="481"/>
    </location>
</feature>
<keyword evidence="10" id="KW-1185">Reference proteome</keyword>
<comment type="caution">
    <text evidence="9">The sequence shown here is derived from an EMBL/GenBank/DDBJ whole genome shotgun (WGS) entry which is preliminary data.</text>
</comment>
<dbReference type="Pfam" id="PF26039">
    <property type="entry name" value="Dcst2"/>
    <property type="match status" value="1"/>
</dbReference>
<dbReference type="Pfam" id="PF07782">
    <property type="entry name" value="DC_STAMP"/>
    <property type="match status" value="1"/>
</dbReference>
<evidence type="ECO:0000256" key="1">
    <source>
        <dbReference type="ARBA" id="ARBA00004141"/>
    </source>
</evidence>
<feature type="transmembrane region" description="Helical" evidence="6">
    <location>
        <begin position="90"/>
        <end position="114"/>
    </location>
</feature>
<dbReference type="PANTHER" id="PTHR21041:SF6">
    <property type="entry name" value="DC-STAMP DOMAIN-CONTAINING PROTEIN 2"/>
    <property type="match status" value="1"/>
</dbReference>
<dbReference type="InterPro" id="IPR058842">
    <property type="entry name" value="DCST1_C"/>
</dbReference>
<proteinExistence type="predicted"/>
<dbReference type="InterPro" id="IPR051856">
    <property type="entry name" value="CSR-E3_Ligase_Protein"/>
</dbReference>
<evidence type="ECO:0000259" key="8">
    <source>
        <dbReference type="Pfam" id="PF26037"/>
    </source>
</evidence>
<keyword evidence="4 6" id="KW-0472">Membrane</keyword>
<dbReference type="EMBL" id="JAGKHQ010000021">
    <property type="protein sequence ID" value="KAG7474266.1"/>
    <property type="molecule type" value="Genomic_DNA"/>
</dbReference>
<sequence length="713" mass="78797">METGDKRRHMKCDVTIVQVEGGGVRRTVRGVLSRSAGLSHRFTWRRVKGHMVEGGWSLVGFVSGLLLACVYGVMAVFVQQQSLWVSVHSSLVVALPASFSMGLSAAVRAVVTVMLPSLCSARGRHFLLFLFVSLLVSGPITNVFENTERAAASLLCGAELTANQTQELMQRSATPLFSRILRNILHFLADIGDVCNEKVGSPYRKCRRLFTEAQSDCSHLLGDFNFLCDIISAFMPLCNIAYVGDLFCLIPSYVARVLRTRLATPVVAAFERMKRQFEFNISASVTFDLDADSSRSPQQMTQDIMAEISSDLQLFRRLSEPLKYAGLMLLTLAFYSNEQRAVLVGVVSVFKHLVVGSLMVALDFLVFWVLDQVRHLVTEDVVARAPVTVAMQVNGSGFASDIFRDLVSSFNVLQQGNITVISRKCLLQPSEPDHNTCLLLGFLLGQALLVSLIGGFVQRCPRLICASYYPHREQERIQFLHQQILAQRKVEGAALRRCAVRSLADQGGGAGRGRSLLQTLLLWLPGGGVYLSRLLGVTSPLTCLSCGEELKSKDTVNAVKCDVPQCPGLLCRPCFDSLGNMCVVCTRPLTFQEDNEEELDSSDDEQLVLWSAALRSNHITNPRARALTDRRVAMATPSRPRPSEPSDRGVRVELSEIDQDQDQTTSEESHSNGSFYSIYSPRSSRHQEEALLTVVVQRPDCPQTLQDPVQKSV</sequence>
<dbReference type="GO" id="GO:0016020">
    <property type="term" value="C:membrane"/>
    <property type="evidence" value="ECO:0007669"/>
    <property type="project" value="UniProtKB-SubCell"/>
</dbReference>
<dbReference type="Pfam" id="PF26037">
    <property type="entry name" value="zf-RING_DCST1_C"/>
    <property type="match status" value="1"/>
</dbReference>
<organism evidence="9 10">
    <name type="scientific">Solea senegalensis</name>
    <name type="common">Senegalese sole</name>
    <dbReference type="NCBI Taxonomy" id="28829"/>
    <lineage>
        <taxon>Eukaryota</taxon>
        <taxon>Metazoa</taxon>
        <taxon>Chordata</taxon>
        <taxon>Craniata</taxon>
        <taxon>Vertebrata</taxon>
        <taxon>Euteleostomi</taxon>
        <taxon>Actinopterygii</taxon>
        <taxon>Neopterygii</taxon>
        <taxon>Teleostei</taxon>
        <taxon>Neoteleostei</taxon>
        <taxon>Acanthomorphata</taxon>
        <taxon>Carangaria</taxon>
        <taxon>Pleuronectiformes</taxon>
        <taxon>Pleuronectoidei</taxon>
        <taxon>Soleidae</taxon>
        <taxon>Solea</taxon>
    </lineage>
</organism>
<protein>
    <submittedName>
        <fullName evidence="9">DC-STAMP domain-containing 2</fullName>
    </submittedName>
</protein>
<feature type="transmembrane region" description="Helical" evidence="6">
    <location>
        <begin position="126"/>
        <end position="144"/>
    </location>
</feature>
<evidence type="ECO:0000256" key="3">
    <source>
        <dbReference type="ARBA" id="ARBA00022989"/>
    </source>
</evidence>
<evidence type="ECO:0000256" key="5">
    <source>
        <dbReference type="SAM" id="MobiDB-lite"/>
    </source>
</evidence>
<evidence type="ECO:0000259" key="7">
    <source>
        <dbReference type="Pfam" id="PF07782"/>
    </source>
</evidence>
<dbReference type="AlphaFoldDB" id="A0AAV6PNL2"/>
<gene>
    <name evidence="9" type="ORF">JOB18_005431</name>
</gene>
<dbReference type="Proteomes" id="UP000693946">
    <property type="component" value="Linkage Group LG9"/>
</dbReference>
<keyword evidence="3 6" id="KW-1133">Transmembrane helix</keyword>
<evidence type="ECO:0000313" key="9">
    <source>
        <dbReference type="EMBL" id="KAG7474266.1"/>
    </source>
</evidence>
<evidence type="ECO:0000256" key="6">
    <source>
        <dbReference type="SAM" id="Phobius"/>
    </source>
</evidence>
<evidence type="ECO:0000256" key="4">
    <source>
        <dbReference type="ARBA" id="ARBA00023136"/>
    </source>
</evidence>
<feature type="compositionally biased region" description="Basic and acidic residues" evidence="5">
    <location>
        <begin position="641"/>
        <end position="654"/>
    </location>
</feature>
<dbReference type="InterPro" id="IPR012858">
    <property type="entry name" value="DC_STAMP-like"/>
</dbReference>
<reference evidence="9 10" key="1">
    <citation type="journal article" date="2021" name="Sci. Rep.">
        <title>Chromosome anchoring in Senegalese sole (Solea senegalensis) reveals sex-associated markers and genome rearrangements in flatfish.</title>
        <authorList>
            <person name="Guerrero-Cozar I."/>
            <person name="Gomez-Garrido J."/>
            <person name="Berbel C."/>
            <person name="Martinez-Blanch J.F."/>
            <person name="Alioto T."/>
            <person name="Claros M.G."/>
            <person name="Gagnaire P.A."/>
            <person name="Manchado M."/>
        </authorList>
    </citation>
    <scope>NUCLEOTIDE SEQUENCE [LARGE SCALE GENOMIC DNA]</scope>
    <source>
        <strain evidence="9">Sse05_10M</strain>
    </source>
</reference>
<feature type="compositionally biased region" description="Polar residues" evidence="5">
    <location>
        <begin position="662"/>
        <end position="682"/>
    </location>
</feature>
<keyword evidence="2 6" id="KW-0812">Transmembrane</keyword>
<feature type="region of interest" description="Disordered" evidence="5">
    <location>
        <begin position="629"/>
        <end position="683"/>
    </location>
</feature>